<evidence type="ECO:0000313" key="3">
    <source>
        <dbReference type="Proteomes" id="UP000597507"/>
    </source>
</evidence>
<dbReference type="AlphaFoldDB" id="A0A8J3EB22"/>
<dbReference type="InterPro" id="IPR036280">
    <property type="entry name" value="Multihaem_cyt_sf"/>
</dbReference>
<protein>
    <recommendedName>
        <fullName evidence="4">Cytochrome c7-like domain-containing protein</fullName>
    </recommendedName>
</protein>
<comment type="caution">
    <text evidence="2">The sequence shown here is derived from an EMBL/GenBank/DDBJ whole genome shotgun (WGS) entry which is preliminary data.</text>
</comment>
<evidence type="ECO:0000313" key="2">
    <source>
        <dbReference type="EMBL" id="GGG22263.1"/>
    </source>
</evidence>
<sequence>MLAPLHDSLALGTPILWRSVHRLPEHARFHHAVHIQAGMACETCHGPVWTMPRTEKVRTLSMGWCLGCHRNPEAQRHPAAAAFDRDRHGGGADPDGCRPGGAGAPRLRHSGVEIPPLTRCSVCHR</sequence>
<organism evidence="2 3">
    <name type="scientific">Caldovatus sediminis</name>
    <dbReference type="NCBI Taxonomy" id="2041189"/>
    <lineage>
        <taxon>Bacteria</taxon>
        <taxon>Pseudomonadati</taxon>
        <taxon>Pseudomonadota</taxon>
        <taxon>Alphaproteobacteria</taxon>
        <taxon>Acetobacterales</taxon>
        <taxon>Roseomonadaceae</taxon>
        <taxon>Caldovatus</taxon>
    </lineage>
</organism>
<proteinExistence type="predicted"/>
<dbReference type="EMBL" id="BMKS01000002">
    <property type="protein sequence ID" value="GGG22263.1"/>
    <property type="molecule type" value="Genomic_DNA"/>
</dbReference>
<dbReference type="Gene3D" id="3.90.10.10">
    <property type="entry name" value="Cytochrome C3"/>
    <property type="match status" value="1"/>
</dbReference>
<keyword evidence="3" id="KW-1185">Reference proteome</keyword>
<reference evidence="2 3" key="1">
    <citation type="journal article" date="2014" name="Int. J. Syst. Evol. Microbiol.">
        <title>Complete genome sequence of Corynebacterium casei LMG S-19264T (=DSM 44701T), isolated from a smear-ripened cheese.</title>
        <authorList>
            <consortium name="US DOE Joint Genome Institute (JGI-PGF)"/>
            <person name="Walter F."/>
            <person name="Albersmeier A."/>
            <person name="Kalinowski J."/>
            <person name="Ruckert C."/>
        </authorList>
    </citation>
    <scope>NUCLEOTIDE SEQUENCE [LARGE SCALE GENOMIC DNA]</scope>
    <source>
        <strain evidence="2 3">CGMCC 1.16330</strain>
    </source>
</reference>
<evidence type="ECO:0000256" key="1">
    <source>
        <dbReference type="SAM" id="MobiDB-lite"/>
    </source>
</evidence>
<dbReference type="RefSeq" id="WP_188898714.1">
    <property type="nucleotide sequence ID" value="NZ_BMKS01000002.1"/>
</dbReference>
<dbReference type="SUPFAM" id="SSF48695">
    <property type="entry name" value="Multiheme cytochromes"/>
    <property type="match status" value="1"/>
</dbReference>
<name>A0A8J3EB22_9PROT</name>
<gene>
    <name evidence="2" type="ORF">GCM10010964_08030</name>
</gene>
<dbReference type="Proteomes" id="UP000597507">
    <property type="component" value="Unassembled WGS sequence"/>
</dbReference>
<feature type="region of interest" description="Disordered" evidence="1">
    <location>
        <begin position="79"/>
        <end position="110"/>
    </location>
</feature>
<accession>A0A8J3EB22</accession>
<evidence type="ECO:0008006" key="4">
    <source>
        <dbReference type="Google" id="ProtNLM"/>
    </source>
</evidence>